<dbReference type="GO" id="GO:0043130">
    <property type="term" value="F:ubiquitin binding"/>
    <property type="evidence" value="ECO:0007669"/>
    <property type="project" value="TreeGrafter"/>
</dbReference>
<proteinExistence type="predicted"/>
<dbReference type="GO" id="GO:0031593">
    <property type="term" value="F:polyubiquitin modification-dependent protein binding"/>
    <property type="evidence" value="ECO:0007669"/>
    <property type="project" value="TreeGrafter"/>
</dbReference>
<dbReference type="InterPro" id="IPR000626">
    <property type="entry name" value="Ubiquitin-like_dom"/>
</dbReference>
<accession>A0A2G9G3S6</accession>
<dbReference type="FunFam" id="3.10.20.90:FF:000341">
    <property type="entry name" value="Ubiquitin-like superfamily protein"/>
    <property type="match status" value="1"/>
</dbReference>
<dbReference type="PANTHER" id="PTHR10621:SF38">
    <property type="entry name" value="UBIQUITIN DOMAIN-CONTAINING PROTEIN 7SL RNA1-RELATED"/>
    <property type="match status" value="1"/>
</dbReference>
<dbReference type="Gene3D" id="3.10.20.90">
    <property type="entry name" value="Phosphatidylinositol 3-kinase Catalytic Subunit, Chain A, domain 1"/>
    <property type="match status" value="3"/>
</dbReference>
<dbReference type="Pfam" id="PF00240">
    <property type="entry name" value="ubiquitin"/>
    <property type="match status" value="2"/>
</dbReference>
<evidence type="ECO:0000259" key="1">
    <source>
        <dbReference type="PROSITE" id="PS50053"/>
    </source>
</evidence>
<dbReference type="OrthoDB" id="419317at2759"/>
<name>A0A2G9G3S6_9LAMI</name>
<dbReference type="PANTHER" id="PTHR10621">
    <property type="entry name" value="UV EXCISION REPAIR PROTEIN RAD23"/>
    <property type="match status" value="1"/>
</dbReference>
<dbReference type="GO" id="GO:0070628">
    <property type="term" value="F:proteasome binding"/>
    <property type="evidence" value="ECO:0007669"/>
    <property type="project" value="TreeGrafter"/>
</dbReference>
<dbReference type="AlphaFoldDB" id="A0A2G9G3S6"/>
<feature type="domain" description="Ubiquitin-like" evidence="1">
    <location>
        <begin position="91"/>
        <end position="167"/>
    </location>
</feature>
<dbReference type="CDD" id="cd17039">
    <property type="entry name" value="Ubl_ubiquitin_like"/>
    <property type="match status" value="1"/>
</dbReference>
<evidence type="ECO:0000313" key="2">
    <source>
        <dbReference type="EMBL" id="PIM99976.1"/>
    </source>
</evidence>
<dbReference type="STRING" id="429701.A0A2G9G3S6"/>
<organism evidence="2 3">
    <name type="scientific">Handroanthus impetiginosus</name>
    <dbReference type="NCBI Taxonomy" id="429701"/>
    <lineage>
        <taxon>Eukaryota</taxon>
        <taxon>Viridiplantae</taxon>
        <taxon>Streptophyta</taxon>
        <taxon>Embryophyta</taxon>
        <taxon>Tracheophyta</taxon>
        <taxon>Spermatophyta</taxon>
        <taxon>Magnoliopsida</taxon>
        <taxon>eudicotyledons</taxon>
        <taxon>Gunneridae</taxon>
        <taxon>Pentapetalae</taxon>
        <taxon>asterids</taxon>
        <taxon>lamiids</taxon>
        <taxon>Lamiales</taxon>
        <taxon>Bignoniaceae</taxon>
        <taxon>Crescentiina</taxon>
        <taxon>Tabebuia alliance</taxon>
        <taxon>Handroanthus</taxon>
    </lineage>
</organism>
<feature type="domain" description="Ubiquitin-like" evidence="1">
    <location>
        <begin position="184"/>
        <end position="263"/>
    </location>
</feature>
<dbReference type="InterPro" id="IPR029071">
    <property type="entry name" value="Ubiquitin-like_domsf"/>
</dbReference>
<feature type="domain" description="Ubiquitin-like" evidence="1">
    <location>
        <begin position="1"/>
        <end position="71"/>
    </location>
</feature>
<sequence length="265" mass="29579">MDLIFQPRSGSPFYVEVGYFDTILEIKEKIQKDKGIPIADQTLIFNGNILQDELNVHNSDILDRSRIDLLVPSEEKKLREVADESLVSSKVKLLVKMPSPKVGFAVEMDINDTIIKLKDKIHERDGIPVGRMAILANGIELNDHKSLKDCELSGKSEVDVIVRSSPAPATSRPSSGNVGGSRKLRIFVLTKCGTGTEKIPLEVNYLDNVVELRKKLQAMNVDLPQEGYFFIYKQIVMDDDRSFRWHQVCQGDTVEIFSGSVSGGS</sequence>
<dbReference type="GO" id="GO:0005654">
    <property type="term" value="C:nucleoplasm"/>
    <property type="evidence" value="ECO:0007669"/>
    <property type="project" value="TreeGrafter"/>
</dbReference>
<dbReference type="EMBL" id="NKXS01007243">
    <property type="protein sequence ID" value="PIM99976.1"/>
    <property type="molecule type" value="Genomic_DNA"/>
</dbReference>
<dbReference type="PROSITE" id="PS50053">
    <property type="entry name" value="UBIQUITIN_2"/>
    <property type="match status" value="3"/>
</dbReference>
<reference evidence="3" key="1">
    <citation type="journal article" date="2018" name="Gigascience">
        <title>Genome assembly of the Pink Ipe (Handroanthus impetiginosus, Bignoniaceae), a highly valued, ecologically keystone Neotropical timber forest tree.</title>
        <authorList>
            <person name="Silva-Junior O.B."/>
            <person name="Grattapaglia D."/>
            <person name="Novaes E."/>
            <person name="Collevatti R.G."/>
        </authorList>
    </citation>
    <scope>NUCLEOTIDE SEQUENCE [LARGE SCALE GENOMIC DNA]</scope>
    <source>
        <strain evidence="3">cv. UFG-1</strain>
    </source>
</reference>
<protein>
    <submittedName>
        <fullName evidence="2">Ubiquitin-like protein</fullName>
    </submittedName>
</protein>
<keyword evidence="3" id="KW-1185">Reference proteome</keyword>
<comment type="caution">
    <text evidence="2">The sequence shown here is derived from an EMBL/GenBank/DDBJ whole genome shotgun (WGS) entry which is preliminary data.</text>
</comment>
<gene>
    <name evidence="2" type="ORF">CDL12_27526</name>
</gene>
<dbReference type="GO" id="GO:0043161">
    <property type="term" value="P:proteasome-mediated ubiquitin-dependent protein catabolic process"/>
    <property type="evidence" value="ECO:0007669"/>
    <property type="project" value="TreeGrafter"/>
</dbReference>
<dbReference type="InterPro" id="IPR019954">
    <property type="entry name" value="Ubiquitin_CS"/>
</dbReference>
<evidence type="ECO:0000313" key="3">
    <source>
        <dbReference type="Proteomes" id="UP000231279"/>
    </source>
</evidence>
<dbReference type="PROSITE" id="PS00299">
    <property type="entry name" value="UBIQUITIN_1"/>
    <property type="match status" value="1"/>
</dbReference>
<dbReference type="GO" id="GO:0005829">
    <property type="term" value="C:cytosol"/>
    <property type="evidence" value="ECO:0007669"/>
    <property type="project" value="TreeGrafter"/>
</dbReference>
<dbReference type="Proteomes" id="UP000231279">
    <property type="component" value="Unassembled WGS sequence"/>
</dbReference>
<dbReference type="SUPFAM" id="SSF54236">
    <property type="entry name" value="Ubiquitin-like"/>
    <property type="match status" value="3"/>
</dbReference>
<dbReference type="SMART" id="SM00213">
    <property type="entry name" value="UBQ"/>
    <property type="match status" value="2"/>
</dbReference>